<reference evidence="2 3" key="1">
    <citation type="journal article" date="2013" name="PLoS ONE">
        <title>Genomic Analysis by Deep Sequencing of the Probiotic Lactobacillus brevis KB290 Harboring Nine Plasmids Reveals Genomic Stability.</title>
        <authorList>
            <person name="Fukao M."/>
            <person name="Oshima K."/>
            <person name="Morita H."/>
            <person name="Toh H."/>
            <person name="Suda W."/>
            <person name="Kim S.W."/>
            <person name="Suzuki S."/>
            <person name="Yakabe T."/>
            <person name="Hattori M."/>
            <person name="Yajima N."/>
        </authorList>
    </citation>
    <scope>NUCLEOTIDE SEQUENCE [LARGE SCALE GENOMIC DNA]</scope>
    <source>
        <strain evidence="2 3">KB290</strain>
    </source>
</reference>
<gene>
    <name evidence="2" type="ORF">LVISKB_2044</name>
</gene>
<evidence type="ECO:0008006" key="4">
    <source>
        <dbReference type="Google" id="ProtNLM"/>
    </source>
</evidence>
<sequence>MSMTVVLVVAIMIYFIRDQFEYSPVHRLTFSLVPLFTCYMFMKAFVWTPLNGGILVLLVLFAAWVSHYQAKATQIREEHRPVSYFQDATGHEVPIYRKRVTSQGGHGYLRGWVLVIIAQVIIEATYLHETITTHKIWEVVWEEVLADLLTPYRFVTSGAHTSWILWALTGFTSLGYTLWLSHQFPKVRQAVFGAKDD</sequence>
<keyword evidence="1" id="KW-0472">Membrane</keyword>
<dbReference type="AlphaFoldDB" id="M5AFT1"/>
<dbReference type="KEGG" id="lbk:LVISKB_2044"/>
<accession>M5AFT1</accession>
<keyword evidence="1" id="KW-0812">Transmembrane</keyword>
<dbReference type="Proteomes" id="UP000012042">
    <property type="component" value="Chromosome"/>
</dbReference>
<feature type="transmembrane region" description="Helical" evidence="1">
    <location>
        <begin position="44"/>
        <end position="66"/>
    </location>
</feature>
<name>M5AFT1_LEVBR</name>
<organism evidence="2 3">
    <name type="scientific">Levilactobacillus brevis KB290</name>
    <dbReference type="NCBI Taxonomy" id="1001583"/>
    <lineage>
        <taxon>Bacteria</taxon>
        <taxon>Bacillati</taxon>
        <taxon>Bacillota</taxon>
        <taxon>Bacilli</taxon>
        <taxon>Lactobacillales</taxon>
        <taxon>Lactobacillaceae</taxon>
        <taxon>Levilactobacillus</taxon>
    </lineage>
</organism>
<feature type="transmembrane region" description="Helical" evidence="1">
    <location>
        <begin position="107"/>
        <end position="127"/>
    </location>
</feature>
<proteinExistence type="predicted"/>
<keyword evidence="1" id="KW-1133">Transmembrane helix</keyword>
<protein>
    <recommendedName>
        <fullName evidence="4">Hydrophobic protein</fullName>
    </recommendedName>
</protein>
<feature type="transmembrane region" description="Helical" evidence="1">
    <location>
        <begin position="163"/>
        <end position="180"/>
    </location>
</feature>
<dbReference type="EMBL" id="AP012167">
    <property type="protein sequence ID" value="BAN07679.1"/>
    <property type="molecule type" value="Genomic_DNA"/>
</dbReference>
<evidence type="ECO:0000313" key="2">
    <source>
        <dbReference type="EMBL" id="BAN07679.1"/>
    </source>
</evidence>
<dbReference type="PATRIC" id="fig|1001583.3.peg.2029"/>
<evidence type="ECO:0000313" key="3">
    <source>
        <dbReference type="Proteomes" id="UP000012042"/>
    </source>
</evidence>
<evidence type="ECO:0000256" key="1">
    <source>
        <dbReference type="SAM" id="Phobius"/>
    </source>
</evidence>
<dbReference type="HOGENOM" id="CLU_116664_0_0_9"/>